<evidence type="ECO:0000256" key="4">
    <source>
        <dbReference type="ARBA" id="ARBA00023125"/>
    </source>
</evidence>
<evidence type="ECO:0000313" key="11">
    <source>
        <dbReference type="Proteomes" id="UP000664332"/>
    </source>
</evidence>
<dbReference type="Proteomes" id="UP000664332">
    <property type="component" value="Unassembled WGS sequence"/>
</dbReference>
<keyword evidence="2 6" id="KW-0805">Transcription regulation</keyword>
<dbReference type="InterPro" id="IPR014284">
    <property type="entry name" value="RNA_pol_sigma-70_dom"/>
</dbReference>
<dbReference type="NCBIfam" id="TIGR02937">
    <property type="entry name" value="sigma70-ECF"/>
    <property type="match status" value="1"/>
</dbReference>
<comment type="caution">
    <text evidence="10">The sequence shown here is derived from an EMBL/GenBank/DDBJ whole genome shotgun (WGS) entry which is preliminary data.</text>
</comment>
<evidence type="ECO:0000256" key="5">
    <source>
        <dbReference type="ARBA" id="ARBA00023163"/>
    </source>
</evidence>
<dbReference type="PROSITE" id="PS01063">
    <property type="entry name" value="SIGMA70_ECF"/>
    <property type="match status" value="1"/>
</dbReference>
<dbReference type="AlphaFoldDB" id="A0A939E2S2"/>
<dbReference type="InterPro" id="IPR013325">
    <property type="entry name" value="RNA_pol_sigma_r2"/>
</dbReference>
<dbReference type="SUPFAM" id="SSF88659">
    <property type="entry name" value="Sigma3 and sigma4 domains of RNA polymerase sigma factors"/>
    <property type="match status" value="1"/>
</dbReference>
<dbReference type="InterPro" id="IPR036388">
    <property type="entry name" value="WH-like_DNA-bd_sf"/>
</dbReference>
<keyword evidence="4 6" id="KW-0238">DNA-binding</keyword>
<evidence type="ECO:0000256" key="3">
    <source>
        <dbReference type="ARBA" id="ARBA00023082"/>
    </source>
</evidence>
<feature type="region of interest" description="Disordered" evidence="7">
    <location>
        <begin position="104"/>
        <end position="124"/>
    </location>
</feature>
<dbReference type="SUPFAM" id="SSF88946">
    <property type="entry name" value="Sigma2 domain of RNA polymerase sigma factors"/>
    <property type="match status" value="1"/>
</dbReference>
<reference evidence="10" key="1">
    <citation type="submission" date="2021-03" db="EMBL/GenBank/DDBJ databases">
        <authorList>
            <person name="Sun Q."/>
        </authorList>
    </citation>
    <scope>NUCLEOTIDE SEQUENCE</scope>
    <source>
        <strain evidence="10">CCM 8862</strain>
    </source>
</reference>
<dbReference type="Gene3D" id="1.10.1740.10">
    <property type="match status" value="1"/>
</dbReference>
<accession>A0A939E2S2</accession>
<keyword evidence="5 6" id="KW-0804">Transcription</keyword>
<dbReference type="GO" id="GO:0009408">
    <property type="term" value="P:response to heat"/>
    <property type="evidence" value="ECO:0007669"/>
    <property type="project" value="UniProtKB-ARBA"/>
</dbReference>
<dbReference type="PANTHER" id="PTHR43133:SF59">
    <property type="entry name" value="ECF RNA POLYMERASE SIGMA FACTOR SIGR"/>
    <property type="match status" value="1"/>
</dbReference>
<gene>
    <name evidence="10" type="ORF">JZY06_07510</name>
</gene>
<comment type="similarity">
    <text evidence="1 6">Belongs to the sigma-70 factor family. ECF subfamily.</text>
</comment>
<keyword evidence="3 6" id="KW-0731">Sigma factor</keyword>
<feature type="domain" description="RNA polymerase sigma factor 70 region 4 type 2" evidence="9">
    <location>
        <begin position="143"/>
        <end position="194"/>
    </location>
</feature>
<dbReference type="FunFam" id="1.10.10.10:FF:000068">
    <property type="entry name" value="RNA polymerase sigma factor"/>
    <property type="match status" value="1"/>
</dbReference>
<organism evidence="10 11">
    <name type="scientific">Corynebacterium mendelii</name>
    <dbReference type="NCBI Taxonomy" id="2765362"/>
    <lineage>
        <taxon>Bacteria</taxon>
        <taxon>Bacillati</taxon>
        <taxon>Actinomycetota</taxon>
        <taxon>Actinomycetes</taxon>
        <taxon>Mycobacteriales</taxon>
        <taxon>Corynebacteriaceae</taxon>
        <taxon>Corynebacterium</taxon>
    </lineage>
</organism>
<evidence type="ECO:0000259" key="9">
    <source>
        <dbReference type="Pfam" id="PF08281"/>
    </source>
</evidence>
<dbReference type="InterPro" id="IPR039425">
    <property type="entry name" value="RNA_pol_sigma-70-like"/>
</dbReference>
<evidence type="ECO:0000259" key="8">
    <source>
        <dbReference type="Pfam" id="PF04542"/>
    </source>
</evidence>
<evidence type="ECO:0000256" key="1">
    <source>
        <dbReference type="ARBA" id="ARBA00010641"/>
    </source>
</evidence>
<dbReference type="PANTHER" id="PTHR43133">
    <property type="entry name" value="RNA POLYMERASE ECF-TYPE SIGMA FACTO"/>
    <property type="match status" value="1"/>
</dbReference>
<feature type="region of interest" description="Disordered" evidence="7">
    <location>
        <begin position="203"/>
        <end position="222"/>
    </location>
</feature>
<dbReference type="InterPro" id="IPR000838">
    <property type="entry name" value="RNA_pol_sigma70_ECF_CS"/>
</dbReference>
<feature type="domain" description="RNA polymerase sigma-70 region 2" evidence="8">
    <location>
        <begin position="41"/>
        <end position="103"/>
    </location>
</feature>
<feature type="compositionally biased region" description="Polar residues" evidence="7">
    <location>
        <begin position="105"/>
        <end position="124"/>
    </location>
</feature>
<dbReference type="InterPro" id="IPR014293">
    <property type="entry name" value="RNA_pol_sigma70_actinobac"/>
</dbReference>
<dbReference type="GO" id="GO:0003677">
    <property type="term" value="F:DNA binding"/>
    <property type="evidence" value="ECO:0007669"/>
    <property type="project" value="UniProtKB-KW"/>
</dbReference>
<dbReference type="InterPro" id="IPR013324">
    <property type="entry name" value="RNA_pol_sigma_r3/r4-like"/>
</dbReference>
<protein>
    <recommendedName>
        <fullName evidence="6">RNA polymerase sigma factor</fullName>
    </recommendedName>
</protein>
<dbReference type="CDD" id="cd06171">
    <property type="entry name" value="Sigma70_r4"/>
    <property type="match status" value="1"/>
</dbReference>
<dbReference type="Pfam" id="PF04542">
    <property type="entry name" value="Sigma70_r2"/>
    <property type="match status" value="1"/>
</dbReference>
<dbReference type="Gene3D" id="1.10.10.10">
    <property type="entry name" value="Winged helix-like DNA-binding domain superfamily/Winged helix DNA-binding domain"/>
    <property type="match status" value="1"/>
</dbReference>
<dbReference type="InterPro" id="IPR013249">
    <property type="entry name" value="RNA_pol_sigma70_r4_t2"/>
</dbReference>
<keyword evidence="11" id="KW-1185">Reference proteome</keyword>
<dbReference type="InterPro" id="IPR007627">
    <property type="entry name" value="RNA_pol_sigma70_r2"/>
</dbReference>
<dbReference type="GO" id="GO:0006352">
    <property type="term" value="P:DNA-templated transcription initiation"/>
    <property type="evidence" value="ECO:0007669"/>
    <property type="project" value="InterPro"/>
</dbReference>
<evidence type="ECO:0000256" key="2">
    <source>
        <dbReference type="ARBA" id="ARBA00023015"/>
    </source>
</evidence>
<name>A0A939E2S2_9CORY</name>
<dbReference type="Pfam" id="PF08281">
    <property type="entry name" value="Sigma70_r4_2"/>
    <property type="match status" value="1"/>
</dbReference>
<sequence length="222" mass="24689">MLQGPGATAGPDYPAEVSVVADDTPDELERRFEQEALPFIDQLYAGALRMTRNPADAEDLVQDTYMKAFQAFGSFKKGTNLKAWLYRIMTNTYISAYRKAKRRPSQTSADEITDSQLLTSSSHQAQGLESAEVEALKLLPNNDIAEAFNDLSDDYRMVVWYADVEGLAYKEIAEIMDTPIGTVMSRLHRGRKQLRDKLREVARDSGIDVDAADPTTAKGATK</sequence>
<evidence type="ECO:0000256" key="6">
    <source>
        <dbReference type="RuleBase" id="RU000716"/>
    </source>
</evidence>
<dbReference type="EMBL" id="JAFLEQ010000014">
    <property type="protein sequence ID" value="MBN9644457.1"/>
    <property type="molecule type" value="Genomic_DNA"/>
</dbReference>
<proteinExistence type="inferred from homology"/>
<dbReference type="GO" id="GO:0016987">
    <property type="term" value="F:sigma factor activity"/>
    <property type="evidence" value="ECO:0007669"/>
    <property type="project" value="UniProtKB-KW"/>
</dbReference>
<dbReference type="NCBIfam" id="TIGR02947">
    <property type="entry name" value="SigH_actino"/>
    <property type="match status" value="1"/>
</dbReference>
<evidence type="ECO:0000256" key="7">
    <source>
        <dbReference type="SAM" id="MobiDB-lite"/>
    </source>
</evidence>
<evidence type="ECO:0000313" key="10">
    <source>
        <dbReference type="EMBL" id="MBN9644457.1"/>
    </source>
</evidence>